<dbReference type="Gene3D" id="3.40.50.20">
    <property type="match status" value="1"/>
</dbReference>
<name>A0ABT0EE67_9PSED</name>
<reference evidence="3 4" key="1">
    <citation type="submission" date="2022-02" db="EMBL/GenBank/DDBJ databases">
        <title>Comparative genomics of the first Antarctic Pseudomonas spp. capable of biotransforming 2,4,6-Trinitrotoluene.</title>
        <authorList>
            <person name="Cabrera M.A."/>
            <person name="Marquez S.L."/>
            <person name="Perez-Donoso J.M."/>
        </authorList>
    </citation>
    <scope>NUCLEOTIDE SEQUENCE [LARGE SCALE GENOMIC DNA]</scope>
    <source>
        <strain evidence="3 4">TNT11</strain>
    </source>
</reference>
<dbReference type="SUPFAM" id="SSF56059">
    <property type="entry name" value="Glutathione synthetase ATP-binding domain-like"/>
    <property type="match status" value="1"/>
</dbReference>
<dbReference type="EMBL" id="JAKNRV010000026">
    <property type="protein sequence ID" value="MCK1783836.1"/>
    <property type="molecule type" value="Genomic_DNA"/>
</dbReference>
<evidence type="ECO:0000313" key="4">
    <source>
        <dbReference type="Proteomes" id="UP001317085"/>
    </source>
</evidence>
<sequence>MSKILIAGAGGAPSEGVINSLLRAQKKETVIGMGSEPTDLALSAASKKLYIPYANSADYKVKLLQLLNTENPDLVHFQNDLEIFHASMIREDILATGTKLFMPEHDVIDTCVHKHKSYLAFKNAGIPVPENMMINDEADLRAAFKALGREDGKIWLRASSIGGGGKGAIPTSDFDLAKAWINHYNGWGDFVAAEMLTPNTITWLSIWHEGKLVVAQSRERRSWTHGNRSISGVTGVTKVGVTCANDLATDIAINSVKAVSNKPHGIFGVDMAYDENGVPNPTEINISRFFTTVLFFTEAGLNMPEIFKDIALYNEFPVLEKNINPLPNDLMWLRGMDTQPMLTTAEGINNEIVFL</sequence>
<protein>
    <recommendedName>
        <fullName evidence="2">ATP-grasp domain-containing protein</fullName>
    </recommendedName>
</protein>
<evidence type="ECO:0000256" key="1">
    <source>
        <dbReference type="PROSITE-ProRule" id="PRU00409"/>
    </source>
</evidence>
<accession>A0ABT0EE67</accession>
<dbReference type="PROSITE" id="PS50975">
    <property type="entry name" value="ATP_GRASP"/>
    <property type="match status" value="1"/>
</dbReference>
<comment type="caution">
    <text evidence="3">The sequence shown here is derived from an EMBL/GenBank/DDBJ whole genome shotgun (WGS) entry which is preliminary data.</text>
</comment>
<organism evidence="3 4">
    <name type="scientific">Pseudomonas emilianonis</name>
    <dbReference type="NCBI Taxonomy" id="2915812"/>
    <lineage>
        <taxon>Bacteria</taxon>
        <taxon>Pseudomonadati</taxon>
        <taxon>Pseudomonadota</taxon>
        <taxon>Gammaproteobacteria</taxon>
        <taxon>Pseudomonadales</taxon>
        <taxon>Pseudomonadaceae</taxon>
        <taxon>Pseudomonas</taxon>
    </lineage>
</organism>
<evidence type="ECO:0000313" key="3">
    <source>
        <dbReference type="EMBL" id="MCK1783836.1"/>
    </source>
</evidence>
<evidence type="ECO:0000259" key="2">
    <source>
        <dbReference type="PROSITE" id="PS50975"/>
    </source>
</evidence>
<gene>
    <name evidence="3" type="ORF">L9Z73_05510</name>
</gene>
<feature type="domain" description="ATP-grasp" evidence="2">
    <location>
        <begin position="118"/>
        <end position="312"/>
    </location>
</feature>
<dbReference type="InterPro" id="IPR011761">
    <property type="entry name" value="ATP-grasp"/>
</dbReference>
<keyword evidence="1" id="KW-0067">ATP-binding</keyword>
<dbReference type="Proteomes" id="UP001317085">
    <property type="component" value="Unassembled WGS sequence"/>
</dbReference>
<proteinExistence type="predicted"/>
<keyword evidence="4" id="KW-1185">Reference proteome</keyword>
<keyword evidence="1" id="KW-0547">Nucleotide-binding</keyword>
<dbReference type="RefSeq" id="WP_247397209.1">
    <property type="nucleotide sequence ID" value="NZ_JAKNRV010000026.1"/>
</dbReference>